<dbReference type="Pfam" id="PF07811">
    <property type="entry name" value="TadE"/>
    <property type="match status" value="1"/>
</dbReference>
<feature type="domain" description="TadE-like" evidence="2">
    <location>
        <begin position="9"/>
        <end position="51"/>
    </location>
</feature>
<sequence length="136" mass="13948">MTGVRRDRGAAPVELVMIAPSVMVVALVMVFAARQVSAQMSVDAVAHAAARSATLHTDEASAQAAASDTVEDSLAGHGLACVDVDLALQLEGLRPGSTVTATLTCTTDTSDLAVVGPSRHIRGSATAIIDRYRGHP</sequence>
<evidence type="ECO:0000259" key="2">
    <source>
        <dbReference type="Pfam" id="PF07811"/>
    </source>
</evidence>
<gene>
    <name evidence="3" type="ORF">F4561_005223</name>
</gene>
<dbReference type="AlphaFoldDB" id="A0A7W7RMN2"/>
<evidence type="ECO:0000256" key="1">
    <source>
        <dbReference type="SAM" id="Phobius"/>
    </source>
</evidence>
<proteinExistence type="predicted"/>
<accession>A0A7W7RMN2</accession>
<keyword evidence="4" id="KW-1185">Reference proteome</keyword>
<keyword evidence="1" id="KW-0472">Membrane</keyword>
<dbReference type="InterPro" id="IPR012495">
    <property type="entry name" value="TadE-like_dom"/>
</dbReference>
<dbReference type="EMBL" id="JACHJT010000001">
    <property type="protein sequence ID" value="MBB4934403.1"/>
    <property type="molecule type" value="Genomic_DNA"/>
</dbReference>
<keyword evidence="1" id="KW-1133">Transmembrane helix</keyword>
<organism evidence="3 4">
    <name type="scientific">Lipingzhangella halophila</name>
    <dbReference type="NCBI Taxonomy" id="1783352"/>
    <lineage>
        <taxon>Bacteria</taxon>
        <taxon>Bacillati</taxon>
        <taxon>Actinomycetota</taxon>
        <taxon>Actinomycetes</taxon>
        <taxon>Streptosporangiales</taxon>
        <taxon>Nocardiopsidaceae</taxon>
        <taxon>Lipingzhangella</taxon>
    </lineage>
</organism>
<reference evidence="3 4" key="1">
    <citation type="submission" date="2020-08" db="EMBL/GenBank/DDBJ databases">
        <title>Sequencing the genomes of 1000 actinobacteria strains.</title>
        <authorList>
            <person name="Klenk H.-P."/>
        </authorList>
    </citation>
    <scope>NUCLEOTIDE SEQUENCE [LARGE SCALE GENOMIC DNA]</scope>
    <source>
        <strain evidence="3 4">DSM 102030</strain>
    </source>
</reference>
<evidence type="ECO:0000313" key="4">
    <source>
        <dbReference type="Proteomes" id="UP000523007"/>
    </source>
</evidence>
<dbReference type="Proteomes" id="UP000523007">
    <property type="component" value="Unassembled WGS sequence"/>
</dbReference>
<feature type="transmembrane region" description="Helical" evidence="1">
    <location>
        <begin position="12"/>
        <end position="33"/>
    </location>
</feature>
<dbReference type="RefSeq" id="WP_184582428.1">
    <property type="nucleotide sequence ID" value="NZ_JACHJT010000001.1"/>
</dbReference>
<evidence type="ECO:0000313" key="3">
    <source>
        <dbReference type="EMBL" id="MBB4934403.1"/>
    </source>
</evidence>
<comment type="caution">
    <text evidence="3">The sequence shown here is derived from an EMBL/GenBank/DDBJ whole genome shotgun (WGS) entry which is preliminary data.</text>
</comment>
<keyword evidence="1" id="KW-0812">Transmembrane</keyword>
<name>A0A7W7RMN2_9ACTN</name>
<protein>
    <submittedName>
        <fullName evidence="3">Flp pilus assembly protein TadG</fullName>
    </submittedName>
</protein>